<dbReference type="Pfam" id="PF12900">
    <property type="entry name" value="Pyridox_ox_2"/>
    <property type="match status" value="1"/>
</dbReference>
<organism evidence="1 2">
    <name type="scientific">Palleronia aestuarii</name>
    <dbReference type="NCBI Taxonomy" id="568105"/>
    <lineage>
        <taxon>Bacteria</taxon>
        <taxon>Pseudomonadati</taxon>
        <taxon>Pseudomonadota</taxon>
        <taxon>Alphaproteobacteria</taxon>
        <taxon>Rhodobacterales</taxon>
        <taxon>Roseobacteraceae</taxon>
        <taxon>Palleronia</taxon>
    </lineage>
</organism>
<evidence type="ECO:0000313" key="1">
    <source>
        <dbReference type="EMBL" id="PZX13653.1"/>
    </source>
</evidence>
<proteinExistence type="predicted"/>
<sequence>MTPRYARARQAKTARYDAETIHAILDTGLVAHIGFLDADRPMVVPMAYARRGETLFLHGASKTRIARLDGVPVCATVTIVTGIVAARSGFHHSMNHRTAMVHGMARLVTGAEADAALDAITDHLLPGRTGEVRAMTAQERKATGVVAIEIEHASAKVRTGPPKDDEMDLDTGLWGGVLPIATGLGTGIEDAYTPEGAPEPASLAAARAKFAQ</sequence>
<dbReference type="SUPFAM" id="SSF50475">
    <property type="entry name" value="FMN-binding split barrel"/>
    <property type="match status" value="1"/>
</dbReference>
<dbReference type="OrthoDB" id="116031at2"/>
<evidence type="ECO:0008006" key="3">
    <source>
        <dbReference type="Google" id="ProtNLM"/>
    </source>
</evidence>
<dbReference type="InterPro" id="IPR024747">
    <property type="entry name" value="Pyridox_Oxase-rel"/>
</dbReference>
<dbReference type="PANTHER" id="PTHR34071">
    <property type="entry name" value="5-NITROIMIDAZOLE ANTIBIOTICS RESISTANCE PROTEIN, NIMA-FAMILY-RELATED PROTEIN-RELATED"/>
    <property type="match status" value="1"/>
</dbReference>
<comment type="caution">
    <text evidence="1">The sequence shown here is derived from an EMBL/GenBank/DDBJ whole genome shotgun (WGS) entry which is preliminary data.</text>
</comment>
<dbReference type="PANTHER" id="PTHR34071:SF2">
    <property type="entry name" value="FLAVIN-NUCLEOTIDE-BINDING PROTEIN"/>
    <property type="match status" value="1"/>
</dbReference>
<name>A0A2W7N1T0_9RHOB</name>
<gene>
    <name evidence="1" type="ORF">LX81_03204</name>
</gene>
<dbReference type="AlphaFoldDB" id="A0A2W7N1T0"/>
<dbReference type="RefSeq" id="WP_111538278.1">
    <property type="nucleotide sequence ID" value="NZ_QKZL01000017.1"/>
</dbReference>
<dbReference type="EMBL" id="QKZL01000017">
    <property type="protein sequence ID" value="PZX13653.1"/>
    <property type="molecule type" value="Genomic_DNA"/>
</dbReference>
<dbReference type="Proteomes" id="UP000248916">
    <property type="component" value="Unassembled WGS sequence"/>
</dbReference>
<keyword evidence="2" id="KW-1185">Reference proteome</keyword>
<reference evidence="1 2" key="1">
    <citation type="submission" date="2018-06" db="EMBL/GenBank/DDBJ databases">
        <title>Genomic Encyclopedia of Archaeal and Bacterial Type Strains, Phase II (KMG-II): from individual species to whole genera.</title>
        <authorList>
            <person name="Goeker M."/>
        </authorList>
    </citation>
    <scope>NUCLEOTIDE SEQUENCE [LARGE SCALE GENOMIC DNA]</scope>
    <source>
        <strain evidence="1 2">DSM 22009</strain>
    </source>
</reference>
<evidence type="ECO:0000313" key="2">
    <source>
        <dbReference type="Proteomes" id="UP000248916"/>
    </source>
</evidence>
<dbReference type="InterPro" id="IPR012349">
    <property type="entry name" value="Split_barrel_FMN-bd"/>
</dbReference>
<accession>A0A2W7N1T0</accession>
<protein>
    <recommendedName>
        <fullName evidence="3">Nitroimidazol reductase NimA-like FMN-containing flavoprotein (Pyridoxamine 5'-phosphate oxidase superfamily)</fullName>
    </recommendedName>
</protein>
<dbReference type="Gene3D" id="2.30.110.10">
    <property type="entry name" value="Electron Transport, Fmn-binding Protein, Chain A"/>
    <property type="match status" value="1"/>
</dbReference>